<protein>
    <submittedName>
        <fullName evidence="4">Transcriptional regulator, TetR family</fullName>
    </submittedName>
</protein>
<sequence length="188" mass="21863">MAKKRNTETKAYIKTALTKLLTQKKFEDITISDLTKTAGINRGTFYLHYKDKYDMMDQFKNETLDNLSCILNDTAINTNTEKVLIETLTYLKNDFDFIFAISQSSYVNLPQTIKDFTYRILLNIPDSKNTISNHYGVPYRYAIEVYLASIESLISFWVMNGAQESPEEMTSIILKMLYIDKYFNKTSL</sequence>
<evidence type="ECO:0000259" key="3">
    <source>
        <dbReference type="PROSITE" id="PS50977"/>
    </source>
</evidence>
<dbReference type="RefSeq" id="WP_018165584.1">
    <property type="nucleotide sequence ID" value="NZ_FMXP01000011.1"/>
</dbReference>
<keyword evidence="5" id="KW-1185">Reference proteome</keyword>
<dbReference type="EMBL" id="FMXP01000011">
    <property type="protein sequence ID" value="SDB19160.1"/>
    <property type="molecule type" value="Genomic_DNA"/>
</dbReference>
<evidence type="ECO:0000256" key="2">
    <source>
        <dbReference type="PROSITE-ProRule" id="PRU00335"/>
    </source>
</evidence>
<dbReference type="InterPro" id="IPR039532">
    <property type="entry name" value="TetR_C_Firmicutes"/>
</dbReference>
<feature type="domain" description="HTH tetR-type" evidence="3">
    <location>
        <begin position="7"/>
        <end position="67"/>
    </location>
</feature>
<dbReference type="InterPro" id="IPR050624">
    <property type="entry name" value="HTH-type_Tx_Regulator"/>
</dbReference>
<gene>
    <name evidence="4" type="ORF">SAMN02910293_00985</name>
</gene>
<dbReference type="AlphaFoldDB" id="A0A1G6BEX0"/>
<evidence type="ECO:0000313" key="4">
    <source>
        <dbReference type="EMBL" id="SDB19160.1"/>
    </source>
</evidence>
<dbReference type="PROSITE" id="PS50977">
    <property type="entry name" value="HTH_TETR_2"/>
    <property type="match status" value="1"/>
</dbReference>
<feature type="DNA-binding region" description="H-T-H motif" evidence="2">
    <location>
        <begin position="30"/>
        <end position="49"/>
    </location>
</feature>
<dbReference type="InterPro" id="IPR001647">
    <property type="entry name" value="HTH_TetR"/>
</dbReference>
<proteinExistence type="predicted"/>
<organism evidence="4 5">
    <name type="scientific">Streptococcus henryi</name>
    <dbReference type="NCBI Taxonomy" id="439219"/>
    <lineage>
        <taxon>Bacteria</taxon>
        <taxon>Bacillati</taxon>
        <taxon>Bacillota</taxon>
        <taxon>Bacilli</taxon>
        <taxon>Lactobacillales</taxon>
        <taxon>Streptococcaceae</taxon>
        <taxon>Streptococcus</taxon>
    </lineage>
</organism>
<dbReference type="InterPro" id="IPR009057">
    <property type="entry name" value="Homeodomain-like_sf"/>
</dbReference>
<evidence type="ECO:0000256" key="1">
    <source>
        <dbReference type="ARBA" id="ARBA00023125"/>
    </source>
</evidence>
<keyword evidence="1 2" id="KW-0238">DNA-binding</keyword>
<dbReference type="Gene3D" id="1.10.357.10">
    <property type="entry name" value="Tetracycline Repressor, domain 2"/>
    <property type="match status" value="1"/>
</dbReference>
<dbReference type="PANTHER" id="PTHR43479:SF7">
    <property type="entry name" value="TETR-FAMILY TRANSCRIPTIONAL REGULATOR"/>
    <property type="match status" value="1"/>
</dbReference>
<accession>A0A1G6BEX0</accession>
<dbReference type="PANTHER" id="PTHR43479">
    <property type="entry name" value="ACREF/ENVCD OPERON REPRESSOR-RELATED"/>
    <property type="match status" value="1"/>
</dbReference>
<dbReference type="STRING" id="439219.SAMN02910293_00985"/>
<dbReference type="GO" id="GO:0003677">
    <property type="term" value="F:DNA binding"/>
    <property type="evidence" value="ECO:0007669"/>
    <property type="project" value="UniProtKB-UniRule"/>
</dbReference>
<dbReference type="eggNOG" id="COG1309">
    <property type="taxonomic scope" value="Bacteria"/>
</dbReference>
<reference evidence="4 5" key="1">
    <citation type="submission" date="2016-10" db="EMBL/GenBank/DDBJ databases">
        <authorList>
            <person name="de Groot N.N."/>
        </authorList>
    </citation>
    <scope>NUCLEOTIDE SEQUENCE [LARGE SCALE GENOMIC DNA]</scope>
    <source>
        <strain evidence="4 5">A-4</strain>
    </source>
</reference>
<dbReference type="Pfam" id="PF00440">
    <property type="entry name" value="TetR_N"/>
    <property type="match status" value="1"/>
</dbReference>
<dbReference type="Pfam" id="PF14278">
    <property type="entry name" value="TetR_C_8"/>
    <property type="match status" value="1"/>
</dbReference>
<dbReference type="Proteomes" id="UP000182508">
    <property type="component" value="Unassembled WGS sequence"/>
</dbReference>
<evidence type="ECO:0000313" key="5">
    <source>
        <dbReference type="Proteomes" id="UP000182508"/>
    </source>
</evidence>
<name>A0A1G6BEX0_9STRE</name>
<dbReference type="SUPFAM" id="SSF46689">
    <property type="entry name" value="Homeodomain-like"/>
    <property type="match status" value="1"/>
</dbReference>